<comment type="caution">
    <text evidence="1">The sequence shown here is derived from an EMBL/GenBank/DDBJ whole genome shotgun (WGS) entry which is preliminary data.</text>
</comment>
<reference evidence="1" key="1">
    <citation type="journal article" date="2015" name="Nature">
        <title>Complex archaea that bridge the gap between prokaryotes and eukaryotes.</title>
        <authorList>
            <person name="Spang A."/>
            <person name="Saw J.H."/>
            <person name="Jorgensen S.L."/>
            <person name="Zaremba-Niedzwiedzka K."/>
            <person name="Martijn J."/>
            <person name="Lind A.E."/>
            <person name="van Eijk R."/>
            <person name="Schleper C."/>
            <person name="Guy L."/>
            <person name="Ettema T.J."/>
        </authorList>
    </citation>
    <scope>NUCLEOTIDE SEQUENCE</scope>
</reference>
<accession>A0A0F9SKZ8</accession>
<evidence type="ECO:0000313" key="1">
    <source>
        <dbReference type="EMBL" id="KKN69650.1"/>
    </source>
</evidence>
<dbReference type="AlphaFoldDB" id="A0A0F9SKZ8"/>
<sequence>MALKSYRLKDTIKKKTKRGKSGGFIRDATGAIIGLALFSEVSKAVGRI</sequence>
<protein>
    <submittedName>
        <fullName evidence="1">Uncharacterized protein</fullName>
    </submittedName>
</protein>
<name>A0A0F9SKZ8_9ZZZZ</name>
<proteinExistence type="predicted"/>
<organism evidence="1">
    <name type="scientific">marine sediment metagenome</name>
    <dbReference type="NCBI Taxonomy" id="412755"/>
    <lineage>
        <taxon>unclassified sequences</taxon>
        <taxon>metagenomes</taxon>
        <taxon>ecological metagenomes</taxon>
    </lineage>
</organism>
<dbReference type="EMBL" id="LAZR01000422">
    <property type="protein sequence ID" value="KKN69650.1"/>
    <property type="molecule type" value="Genomic_DNA"/>
</dbReference>
<gene>
    <name evidence="1" type="ORF">LCGC14_0439530</name>
</gene>